<dbReference type="InterPro" id="IPR011701">
    <property type="entry name" value="MFS"/>
</dbReference>
<dbReference type="EMBL" id="FCOX02000004">
    <property type="protein sequence ID" value="SAK51468.1"/>
    <property type="molecule type" value="Genomic_DNA"/>
</dbReference>
<dbReference type="PANTHER" id="PTHR11662:SF399">
    <property type="entry name" value="FI19708P1-RELATED"/>
    <property type="match status" value="1"/>
</dbReference>
<accession>A0A158A0Z0</accession>
<comment type="subcellular location">
    <subcellularLocation>
        <location evidence="1">Membrane</location>
        <topology evidence="1">Multi-pass membrane protein</topology>
    </subcellularLocation>
</comment>
<keyword evidence="8" id="KW-1185">Reference proteome</keyword>
<dbReference type="InterPro" id="IPR020846">
    <property type="entry name" value="MFS_dom"/>
</dbReference>
<feature type="transmembrane region" description="Helical" evidence="5">
    <location>
        <begin position="302"/>
        <end position="319"/>
    </location>
</feature>
<evidence type="ECO:0000256" key="5">
    <source>
        <dbReference type="SAM" id="Phobius"/>
    </source>
</evidence>
<protein>
    <submittedName>
        <fullName evidence="7">MFS transporter</fullName>
    </submittedName>
</protein>
<feature type="transmembrane region" description="Helical" evidence="5">
    <location>
        <begin position="260"/>
        <end position="281"/>
    </location>
</feature>
<reference evidence="7" key="1">
    <citation type="submission" date="2016-01" db="EMBL/GenBank/DDBJ databases">
        <authorList>
            <person name="Peeters C."/>
        </authorList>
    </citation>
    <scope>NUCLEOTIDE SEQUENCE</scope>
    <source>
        <strain evidence="7">LMG 29321</strain>
    </source>
</reference>
<evidence type="ECO:0000256" key="2">
    <source>
        <dbReference type="ARBA" id="ARBA00022692"/>
    </source>
</evidence>
<feature type="transmembrane region" description="Helical" evidence="5">
    <location>
        <begin position="227"/>
        <end position="248"/>
    </location>
</feature>
<keyword evidence="3 5" id="KW-1133">Transmembrane helix</keyword>
<sequence>MKNRRIFIYLFLFSLTSINYIDRVALSVAAQPIAREFGISPIQMGFLLSSFIWTYFASLIIWGLALDRWGTRYVNAVGMAIFSAATVATGFAWSYMSILVTRLVMGAGEASSYPAGGKVIREWMPARERGIAAAVLNSGSYAGPAIGALVVAWAVQMFGWRTGFVLVGSSGAIWLVCWLKWFRKPEYATFIDDNERALILRERNGGLPDAPTGPTLSIPDLLKSVSVWGLLITQGFGSYAQFLFLTWLPSYLQTERHLDIVKSGYFTALPYALSVILALAIGKLSDRLLPADAISKGGRRNMVAASMLLTSVVLATPFVDDMWVMVAVFTLSLTGAQAALAMNIALIGDLLPSSAEVGRGTGLLITGGASFAMIAPIATGYVVAITHSYNNAFYIAGALALAGALVSLLMTRSPIRRRDCVETVNEVSVGA</sequence>
<dbReference type="AlphaFoldDB" id="A0A158A0Z0"/>
<evidence type="ECO:0000259" key="6">
    <source>
        <dbReference type="PROSITE" id="PS50850"/>
    </source>
</evidence>
<dbReference type="InterPro" id="IPR036259">
    <property type="entry name" value="MFS_trans_sf"/>
</dbReference>
<dbReference type="Gene3D" id="1.20.1250.20">
    <property type="entry name" value="MFS general substrate transporter like domains"/>
    <property type="match status" value="2"/>
</dbReference>
<dbReference type="GO" id="GO:0016020">
    <property type="term" value="C:membrane"/>
    <property type="evidence" value="ECO:0007669"/>
    <property type="project" value="UniProtKB-SubCell"/>
</dbReference>
<feature type="domain" description="Major facilitator superfamily (MFS) profile" evidence="6">
    <location>
        <begin position="8"/>
        <end position="415"/>
    </location>
</feature>
<feature type="transmembrane region" description="Helical" evidence="5">
    <location>
        <begin position="392"/>
        <end position="410"/>
    </location>
</feature>
<feature type="transmembrane region" description="Helical" evidence="5">
    <location>
        <begin position="158"/>
        <end position="179"/>
    </location>
</feature>
<proteinExistence type="predicted"/>
<keyword evidence="4 5" id="KW-0472">Membrane</keyword>
<dbReference type="PANTHER" id="PTHR11662">
    <property type="entry name" value="SOLUTE CARRIER FAMILY 17"/>
    <property type="match status" value="1"/>
</dbReference>
<name>A0A158A0Z0_9BURK</name>
<dbReference type="CDD" id="cd17319">
    <property type="entry name" value="MFS_ExuT_GudP_like"/>
    <property type="match status" value="1"/>
</dbReference>
<feature type="transmembrane region" description="Helical" evidence="5">
    <location>
        <begin position="46"/>
        <end position="66"/>
    </location>
</feature>
<keyword evidence="2 5" id="KW-0812">Transmembrane</keyword>
<organism evidence="7 8">
    <name type="scientific">Caballeronia calidae</name>
    <dbReference type="NCBI Taxonomy" id="1777139"/>
    <lineage>
        <taxon>Bacteria</taxon>
        <taxon>Pseudomonadati</taxon>
        <taxon>Pseudomonadota</taxon>
        <taxon>Betaproteobacteria</taxon>
        <taxon>Burkholderiales</taxon>
        <taxon>Burkholderiaceae</taxon>
        <taxon>Caballeronia</taxon>
    </lineage>
</organism>
<dbReference type="Pfam" id="PF07690">
    <property type="entry name" value="MFS_1"/>
    <property type="match status" value="2"/>
</dbReference>
<dbReference type="OrthoDB" id="8596007at2"/>
<dbReference type="RefSeq" id="WP_062603050.1">
    <property type="nucleotide sequence ID" value="NZ_FCOX02000004.1"/>
</dbReference>
<evidence type="ECO:0000313" key="8">
    <source>
        <dbReference type="Proteomes" id="UP000071859"/>
    </source>
</evidence>
<dbReference type="PROSITE" id="PS50850">
    <property type="entry name" value="MFS"/>
    <property type="match status" value="1"/>
</dbReference>
<feature type="transmembrane region" description="Helical" evidence="5">
    <location>
        <begin position="325"/>
        <end position="351"/>
    </location>
</feature>
<evidence type="ECO:0000313" key="7">
    <source>
        <dbReference type="EMBL" id="SAK51468.1"/>
    </source>
</evidence>
<feature type="transmembrane region" description="Helical" evidence="5">
    <location>
        <begin position="73"/>
        <end position="96"/>
    </location>
</feature>
<dbReference type="SUPFAM" id="SSF103473">
    <property type="entry name" value="MFS general substrate transporter"/>
    <property type="match status" value="1"/>
</dbReference>
<evidence type="ECO:0000256" key="4">
    <source>
        <dbReference type="ARBA" id="ARBA00023136"/>
    </source>
</evidence>
<evidence type="ECO:0000256" key="1">
    <source>
        <dbReference type="ARBA" id="ARBA00004141"/>
    </source>
</evidence>
<evidence type="ECO:0000256" key="3">
    <source>
        <dbReference type="ARBA" id="ARBA00022989"/>
    </source>
</evidence>
<feature type="transmembrane region" description="Helical" evidence="5">
    <location>
        <begin position="363"/>
        <end position="386"/>
    </location>
</feature>
<dbReference type="InterPro" id="IPR050382">
    <property type="entry name" value="MFS_Na/Anion_cotransporter"/>
</dbReference>
<gene>
    <name evidence="7" type="ORF">AWB78_01126</name>
</gene>
<comment type="caution">
    <text evidence="7">The sequence shown here is derived from an EMBL/GenBank/DDBJ whole genome shotgun (WGS) entry which is preliminary data.</text>
</comment>
<dbReference type="GO" id="GO:0022857">
    <property type="term" value="F:transmembrane transporter activity"/>
    <property type="evidence" value="ECO:0007669"/>
    <property type="project" value="InterPro"/>
</dbReference>
<dbReference type="Proteomes" id="UP000071859">
    <property type="component" value="Unassembled WGS sequence"/>
</dbReference>